<dbReference type="EC" id="3.1.2.4" evidence="2"/>
<keyword evidence="6" id="KW-1185">Reference proteome</keyword>
<reference evidence="5 6" key="1">
    <citation type="submission" date="2024-07" db="EMBL/GenBank/DDBJ databases">
        <title>Description of Labrys sedimenti sp. nov., isolated from a diclofenac-degrading enrichment culture.</title>
        <authorList>
            <person name="Tancsics A."/>
            <person name="Csepanyi A."/>
        </authorList>
    </citation>
    <scope>NUCLEOTIDE SEQUENCE [LARGE SCALE GENOMIC DNA]</scope>
    <source>
        <strain evidence="5 6">LMG 23578</strain>
    </source>
</reference>
<dbReference type="PANTHER" id="PTHR43176:SF3">
    <property type="entry name" value="3-HYDROXYISOBUTYRYL-COA HYDROLASE, MITOCHONDRIAL"/>
    <property type="match status" value="1"/>
</dbReference>
<dbReference type="InterPro" id="IPR045004">
    <property type="entry name" value="ECH_dom"/>
</dbReference>
<dbReference type="Gene3D" id="3.90.226.10">
    <property type="entry name" value="2-enoyl-CoA Hydratase, Chain A, domain 1"/>
    <property type="match status" value="1"/>
</dbReference>
<dbReference type="InterPro" id="IPR032259">
    <property type="entry name" value="HIBYL-CoA-H"/>
</dbReference>
<evidence type="ECO:0000313" key="5">
    <source>
        <dbReference type="EMBL" id="MEW9306180.1"/>
    </source>
</evidence>
<protein>
    <recommendedName>
        <fullName evidence="2">3-hydroxyisobutyryl-CoA hydrolase</fullName>
        <ecNumber evidence="2">3.1.2.4</ecNumber>
    </recommendedName>
</protein>
<keyword evidence="3" id="KW-0378">Hydrolase</keyword>
<comment type="catalytic activity">
    <reaction evidence="1">
        <text>3-hydroxy-2-methylpropanoyl-CoA + H2O = 3-hydroxy-2-methylpropanoate + CoA + H(+)</text>
        <dbReference type="Rhea" id="RHEA:20888"/>
        <dbReference type="ChEBI" id="CHEBI:11805"/>
        <dbReference type="ChEBI" id="CHEBI:15377"/>
        <dbReference type="ChEBI" id="CHEBI:15378"/>
        <dbReference type="ChEBI" id="CHEBI:57287"/>
        <dbReference type="ChEBI" id="CHEBI:57340"/>
        <dbReference type="EC" id="3.1.2.4"/>
    </reaction>
</comment>
<dbReference type="SUPFAM" id="SSF52096">
    <property type="entry name" value="ClpP/crotonase"/>
    <property type="match status" value="1"/>
</dbReference>
<accession>A0ABV3PKN8</accession>
<organism evidence="5 6">
    <name type="scientific">Labrys neptuniae</name>
    <dbReference type="NCBI Taxonomy" id="376174"/>
    <lineage>
        <taxon>Bacteria</taxon>
        <taxon>Pseudomonadati</taxon>
        <taxon>Pseudomonadota</taxon>
        <taxon>Alphaproteobacteria</taxon>
        <taxon>Hyphomicrobiales</taxon>
        <taxon>Xanthobacteraceae</taxon>
        <taxon>Labrys</taxon>
    </lineage>
</organism>
<dbReference type="NCBIfam" id="NF004127">
    <property type="entry name" value="PRK05617.1"/>
    <property type="match status" value="1"/>
</dbReference>
<gene>
    <name evidence="5" type="ORF">ABXS05_11570</name>
</gene>
<feature type="domain" description="Enoyl-CoA hydratase/isomerase" evidence="4">
    <location>
        <begin position="25"/>
        <end position="349"/>
    </location>
</feature>
<dbReference type="Pfam" id="PF16113">
    <property type="entry name" value="ECH_2"/>
    <property type="match status" value="1"/>
</dbReference>
<dbReference type="RefSeq" id="WP_367624023.1">
    <property type="nucleotide sequence ID" value="NZ_JBFNQD010000003.1"/>
</dbReference>
<dbReference type="EMBL" id="JBFNQD010000003">
    <property type="protein sequence ID" value="MEW9306180.1"/>
    <property type="molecule type" value="Genomic_DNA"/>
</dbReference>
<evidence type="ECO:0000256" key="3">
    <source>
        <dbReference type="ARBA" id="ARBA00022801"/>
    </source>
</evidence>
<dbReference type="Proteomes" id="UP001555786">
    <property type="component" value="Unassembled WGS sequence"/>
</dbReference>
<proteinExistence type="predicted"/>
<evidence type="ECO:0000259" key="4">
    <source>
        <dbReference type="Pfam" id="PF16113"/>
    </source>
</evidence>
<evidence type="ECO:0000256" key="1">
    <source>
        <dbReference type="ARBA" id="ARBA00001709"/>
    </source>
</evidence>
<name>A0ABV3PKN8_9HYPH</name>
<dbReference type="InterPro" id="IPR029045">
    <property type="entry name" value="ClpP/crotonase-like_dom_sf"/>
</dbReference>
<dbReference type="CDD" id="cd06558">
    <property type="entry name" value="crotonase-like"/>
    <property type="match status" value="1"/>
</dbReference>
<dbReference type="PANTHER" id="PTHR43176">
    <property type="entry name" value="3-HYDROXYISOBUTYRYL-COA HYDROLASE-RELATED"/>
    <property type="match status" value="1"/>
</dbReference>
<evidence type="ECO:0000313" key="6">
    <source>
        <dbReference type="Proteomes" id="UP001555786"/>
    </source>
</evidence>
<comment type="caution">
    <text evidence="5">The sequence shown here is derived from an EMBL/GenBank/DDBJ whole genome shotgun (WGS) entry which is preliminary data.</text>
</comment>
<sequence>MAAEEGLPQFETSADVIVERVGSLGRIRLNRPKAMNSLTHAMVHLIAPALDAFEKDAVIAAVLLTGEGERGLCAGGDIRALYEGERTPDGTGAQFWRDEYRVNARIARFPKPYVAVMDGITMGGGIGLSAHGAHRIVTERSRIAMPEVGIGFVPDVGGTWLLAHAPGEIGTYLALTGEAIGPADAIYAGLADVQIPLAGIPALIDELTQLTPGTGNAAIHTLLAKHAMQPETARLAGHRALIDQCFAGSSVEAILQALEADGTPFALKTRDLIASKSPTSLKLTFRLIRLAREAEGLEECLEREFAAAVAVAQGHDFYEGVRAAIIDKDRNPRWSPPSLAEVDDGNIEAWIQPVADRVFG</sequence>
<evidence type="ECO:0000256" key="2">
    <source>
        <dbReference type="ARBA" id="ARBA00011915"/>
    </source>
</evidence>